<dbReference type="PROSITE" id="PS50928">
    <property type="entry name" value="ABC_TM1"/>
    <property type="match status" value="1"/>
</dbReference>
<dbReference type="Pfam" id="PF00528">
    <property type="entry name" value="BPD_transp_1"/>
    <property type="match status" value="1"/>
</dbReference>
<dbReference type="EMBL" id="DWYZ01000087">
    <property type="protein sequence ID" value="HJB28025.1"/>
    <property type="molecule type" value="Genomic_DNA"/>
</dbReference>
<dbReference type="InterPro" id="IPR043429">
    <property type="entry name" value="ArtM/GltK/GlnP/TcyL/YhdX-like"/>
</dbReference>
<evidence type="ECO:0000256" key="5">
    <source>
        <dbReference type="ARBA" id="ARBA00022692"/>
    </source>
</evidence>
<evidence type="ECO:0000256" key="4">
    <source>
        <dbReference type="ARBA" id="ARBA00022475"/>
    </source>
</evidence>
<evidence type="ECO:0000256" key="2">
    <source>
        <dbReference type="ARBA" id="ARBA00010072"/>
    </source>
</evidence>
<organism evidence="11 12">
    <name type="scientific">Candidatus Blautia faecavium</name>
    <dbReference type="NCBI Taxonomy" id="2838487"/>
    <lineage>
        <taxon>Bacteria</taxon>
        <taxon>Bacillati</taxon>
        <taxon>Bacillota</taxon>
        <taxon>Clostridia</taxon>
        <taxon>Lachnospirales</taxon>
        <taxon>Lachnospiraceae</taxon>
        <taxon>Blautia</taxon>
    </lineage>
</organism>
<comment type="subcellular location">
    <subcellularLocation>
        <location evidence="1 9">Cell membrane</location>
        <topology evidence="1 9">Multi-pass membrane protein</topology>
    </subcellularLocation>
</comment>
<evidence type="ECO:0000256" key="9">
    <source>
        <dbReference type="RuleBase" id="RU363032"/>
    </source>
</evidence>
<feature type="transmembrane region" description="Helical" evidence="9">
    <location>
        <begin position="31"/>
        <end position="51"/>
    </location>
</feature>
<keyword evidence="7 9" id="KW-1133">Transmembrane helix</keyword>
<feature type="domain" description="ABC transmembrane type-1" evidence="10">
    <location>
        <begin position="27"/>
        <end position="219"/>
    </location>
</feature>
<comment type="similarity">
    <text evidence="2">Belongs to the binding-protein-dependent transport system permease family. HisMQ subfamily.</text>
</comment>
<evidence type="ECO:0000259" key="10">
    <source>
        <dbReference type="PROSITE" id="PS50928"/>
    </source>
</evidence>
<evidence type="ECO:0000313" key="12">
    <source>
        <dbReference type="Proteomes" id="UP000823842"/>
    </source>
</evidence>
<dbReference type="Proteomes" id="UP000823842">
    <property type="component" value="Unassembled WGS sequence"/>
</dbReference>
<keyword evidence="5 9" id="KW-0812">Transmembrane</keyword>
<dbReference type="InterPro" id="IPR035906">
    <property type="entry name" value="MetI-like_sf"/>
</dbReference>
<dbReference type="GO" id="GO:0022857">
    <property type="term" value="F:transmembrane transporter activity"/>
    <property type="evidence" value="ECO:0007669"/>
    <property type="project" value="InterPro"/>
</dbReference>
<evidence type="ECO:0000313" key="11">
    <source>
        <dbReference type="EMBL" id="HJB28025.1"/>
    </source>
</evidence>
<accession>A0A9D2LRQ4</accession>
<dbReference type="AlphaFoldDB" id="A0A9D2LRQ4"/>
<dbReference type="PANTHER" id="PTHR30614">
    <property type="entry name" value="MEMBRANE COMPONENT OF AMINO ACID ABC TRANSPORTER"/>
    <property type="match status" value="1"/>
</dbReference>
<dbReference type="FunFam" id="1.10.3720.10:FF:000033">
    <property type="entry name" value="Polar amino acid ABC transporter permease"/>
    <property type="match status" value="1"/>
</dbReference>
<dbReference type="NCBIfam" id="TIGR01726">
    <property type="entry name" value="HEQRo_perm_3TM"/>
    <property type="match status" value="1"/>
</dbReference>
<keyword evidence="6" id="KW-0029">Amino-acid transport</keyword>
<feature type="transmembrane region" description="Helical" evidence="9">
    <location>
        <begin position="198"/>
        <end position="219"/>
    </location>
</feature>
<evidence type="ECO:0000256" key="7">
    <source>
        <dbReference type="ARBA" id="ARBA00022989"/>
    </source>
</evidence>
<comment type="caution">
    <text evidence="11">The sequence shown here is derived from an EMBL/GenBank/DDBJ whole genome shotgun (WGS) entry which is preliminary data.</text>
</comment>
<evidence type="ECO:0000256" key="6">
    <source>
        <dbReference type="ARBA" id="ARBA00022970"/>
    </source>
</evidence>
<dbReference type="CDD" id="cd06261">
    <property type="entry name" value="TM_PBP2"/>
    <property type="match status" value="1"/>
</dbReference>
<name>A0A9D2LRQ4_9FIRM</name>
<dbReference type="Gene3D" id="1.10.3720.10">
    <property type="entry name" value="MetI-like"/>
    <property type="match status" value="1"/>
</dbReference>
<protein>
    <submittedName>
        <fullName evidence="11">Amino acid ABC transporter permease</fullName>
    </submittedName>
</protein>
<dbReference type="GO" id="GO:0006865">
    <property type="term" value="P:amino acid transport"/>
    <property type="evidence" value="ECO:0007669"/>
    <property type="project" value="UniProtKB-KW"/>
</dbReference>
<gene>
    <name evidence="11" type="ORF">IAA06_04435</name>
</gene>
<reference evidence="11" key="2">
    <citation type="submission" date="2021-04" db="EMBL/GenBank/DDBJ databases">
        <authorList>
            <person name="Gilroy R."/>
        </authorList>
    </citation>
    <scope>NUCLEOTIDE SEQUENCE</scope>
    <source>
        <strain evidence="11">ChiSjej1B19-5720</strain>
    </source>
</reference>
<evidence type="ECO:0000256" key="3">
    <source>
        <dbReference type="ARBA" id="ARBA00022448"/>
    </source>
</evidence>
<sequence length="232" mass="25909">MILASIQDDLYINFIKDGRYMWLVDGLKTTLIITLFAVIVGIIIGFIVAIIRSTHDKSGKFKILNAVCRVYLTVIRGTPTMIQLLIMNFVIFASVNMNKIIVGGLAFGINSGAYVAEIVRSGIMSIDEGQTEAGRSLGLNFSQTMRLIVMPQAFKNVLPALVNEFIVLIKETSIIGYIGMMDLTRGAMLIQSRTYNAFWPLMAAAAIYLIIVMILTFAMNKLERRLRTSERR</sequence>
<dbReference type="InterPro" id="IPR000515">
    <property type="entry name" value="MetI-like"/>
</dbReference>
<keyword evidence="4" id="KW-1003">Cell membrane</keyword>
<evidence type="ECO:0000256" key="8">
    <source>
        <dbReference type="ARBA" id="ARBA00023136"/>
    </source>
</evidence>
<dbReference type="PANTHER" id="PTHR30614:SF20">
    <property type="entry name" value="GLUTAMINE TRANSPORT SYSTEM PERMEASE PROTEIN GLNP"/>
    <property type="match status" value="1"/>
</dbReference>
<dbReference type="SUPFAM" id="SSF161098">
    <property type="entry name" value="MetI-like"/>
    <property type="match status" value="1"/>
</dbReference>
<dbReference type="GO" id="GO:0043190">
    <property type="term" value="C:ATP-binding cassette (ABC) transporter complex"/>
    <property type="evidence" value="ECO:0007669"/>
    <property type="project" value="InterPro"/>
</dbReference>
<keyword evidence="3 9" id="KW-0813">Transport</keyword>
<proteinExistence type="inferred from homology"/>
<evidence type="ECO:0000256" key="1">
    <source>
        <dbReference type="ARBA" id="ARBA00004651"/>
    </source>
</evidence>
<reference evidence="11" key="1">
    <citation type="journal article" date="2021" name="PeerJ">
        <title>Extensive microbial diversity within the chicken gut microbiome revealed by metagenomics and culture.</title>
        <authorList>
            <person name="Gilroy R."/>
            <person name="Ravi A."/>
            <person name="Getino M."/>
            <person name="Pursley I."/>
            <person name="Horton D.L."/>
            <person name="Alikhan N.F."/>
            <person name="Baker D."/>
            <person name="Gharbi K."/>
            <person name="Hall N."/>
            <person name="Watson M."/>
            <person name="Adriaenssens E.M."/>
            <person name="Foster-Nyarko E."/>
            <person name="Jarju S."/>
            <person name="Secka A."/>
            <person name="Antonio M."/>
            <person name="Oren A."/>
            <person name="Chaudhuri R.R."/>
            <person name="La Ragione R."/>
            <person name="Hildebrand F."/>
            <person name="Pallen M.J."/>
        </authorList>
    </citation>
    <scope>NUCLEOTIDE SEQUENCE</scope>
    <source>
        <strain evidence="11">ChiSjej1B19-5720</strain>
    </source>
</reference>
<keyword evidence="8 9" id="KW-0472">Membrane</keyword>
<feature type="transmembrane region" description="Helical" evidence="9">
    <location>
        <begin position="71"/>
        <end position="94"/>
    </location>
</feature>
<dbReference type="InterPro" id="IPR010065">
    <property type="entry name" value="AA_ABC_transptr_permease_3TM"/>
</dbReference>